<dbReference type="GO" id="GO:0004497">
    <property type="term" value="F:monooxygenase activity"/>
    <property type="evidence" value="ECO:0007669"/>
    <property type="project" value="UniProtKB-KW"/>
</dbReference>
<keyword evidence="4" id="KW-0547">Nucleotide-binding</keyword>
<dbReference type="InterPro" id="IPR036250">
    <property type="entry name" value="AcylCo_DH-like_C"/>
</dbReference>
<protein>
    <recommendedName>
        <fullName evidence="10">Dibenzothiophene monooxygenase</fullName>
        <ecNumber evidence="9">1.14.14.21</ecNumber>
    </recommendedName>
</protein>
<comment type="pathway">
    <text evidence="7">Sulfur metabolism; dibenzothiophene degradation.</text>
</comment>
<dbReference type="SUPFAM" id="SSF56645">
    <property type="entry name" value="Acyl-CoA dehydrogenase NM domain-like"/>
    <property type="match status" value="1"/>
</dbReference>
<dbReference type="PANTHER" id="PTHR43884:SF12">
    <property type="entry name" value="ISOVALERYL-COA DEHYDROGENASE, MITOCHONDRIAL-RELATED"/>
    <property type="match status" value="1"/>
</dbReference>
<keyword evidence="6" id="KW-0503">Monooxygenase</keyword>
<evidence type="ECO:0000313" key="20">
    <source>
        <dbReference type="Proteomes" id="UP000439591"/>
    </source>
</evidence>
<dbReference type="Gene3D" id="1.10.540.10">
    <property type="entry name" value="Acyl-CoA dehydrogenase/oxidase, N-terminal domain"/>
    <property type="match status" value="1"/>
</dbReference>
<comment type="subcellular location">
    <subcellularLocation>
        <location evidence="1">Cytoplasm</location>
    </subcellularLocation>
</comment>
<evidence type="ECO:0000256" key="1">
    <source>
        <dbReference type="ARBA" id="ARBA00004496"/>
    </source>
</evidence>
<evidence type="ECO:0000256" key="12">
    <source>
        <dbReference type="ARBA" id="ARBA00048445"/>
    </source>
</evidence>
<reference evidence="19 20" key="1">
    <citation type="submission" date="2019-11" db="EMBL/GenBank/DDBJ databases">
        <authorList>
            <person name="Holert J."/>
        </authorList>
    </citation>
    <scope>NUCLEOTIDE SEQUENCE [LARGE SCALE GENOMIC DNA]</scope>
    <source>
        <strain evidence="17">BC3_2A</strain>
        <strain evidence="18">SB11_1A</strain>
    </source>
</reference>
<evidence type="ECO:0000256" key="10">
    <source>
        <dbReference type="ARBA" id="ARBA00034345"/>
    </source>
</evidence>
<evidence type="ECO:0000256" key="8">
    <source>
        <dbReference type="ARBA" id="ARBA00034317"/>
    </source>
</evidence>
<accession>A0A5S9N4Y1</accession>
<name>A0A5S9N4Y1_9GAMM</name>
<dbReference type="Proteomes" id="UP000435877">
    <property type="component" value="Unassembled WGS sequence"/>
</dbReference>
<proteinExistence type="inferred from homology"/>
<dbReference type="RefSeq" id="WP_235035502.1">
    <property type="nucleotide sequence ID" value="NZ_CACSIK010000001.1"/>
</dbReference>
<dbReference type="EMBL" id="CACSIM010000001">
    <property type="protein sequence ID" value="CAA0081943.1"/>
    <property type="molecule type" value="Genomic_DNA"/>
</dbReference>
<evidence type="ECO:0000256" key="5">
    <source>
        <dbReference type="ARBA" id="ARBA00023002"/>
    </source>
</evidence>
<evidence type="ECO:0000259" key="16">
    <source>
        <dbReference type="Pfam" id="PF08028"/>
    </source>
</evidence>
<evidence type="ECO:0000256" key="3">
    <source>
        <dbReference type="ARBA" id="ARBA00022643"/>
    </source>
</evidence>
<evidence type="ECO:0000256" key="6">
    <source>
        <dbReference type="ARBA" id="ARBA00023033"/>
    </source>
</evidence>
<feature type="domain" description="Acyl-CoA oxidase/dehydrogenase middle" evidence="14">
    <location>
        <begin position="152"/>
        <end position="239"/>
    </location>
</feature>
<evidence type="ECO:0000256" key="4">
    <source>
        <dbReference type="ARBA" id="ARBA00022741"/>
    </source>
</evidence>
<dbReference type="SUPFAM" id="SSF47203">
    <property type="entry name" value="Acyl-CoA dehydrogenase C-terminal domain-like"/>
    <property type="match status" value="1"/>
</dbReference>
<evidence type="ECO:0000313" key="19">
    <source>
        <dbReference type="Proteomes" id="UP000435877"/>
    </source>
</evidence>
<evidence type="ECO:0000256" key="9">
    <source>
        <dbReference type="ARBA" id="ARBA00034328"/>
    </source>
</evidence>
<dbReference type="InterPro" id="IPR013786">
    <property type="entry name" value="AcylCoA_DH/ox_N"/>
</dbReference>
<evidence type="ECO:0000313" key="17">
    <source>
        <dbReference type="EMBL" id="CAA0081943.1"/>
    </source>
</evidence>
<comment type="similarity">
    <text evidence="8">Belongs to the DszC flavin monooxygenase family.</text>
</comment>
<keyword evidence="19" id="KW-1185">Reference proteome</keyword>
<dbReference type="PANTHER" id="PTHR43884">
    <property type="entry name" value="ACYL-COA DEHYDROGENASE"/>
    <property type="match status" value="1"/>
</dbReference>
<comment type="catalytic activity">
    <reaction evidence="12">
        <text>dibenzothiophene 5-oxide + FMNH2 + O2 = dibenzothiophene 5,5-dioxide + FMN + H2O + H(+)</text>
        <dbReference type="Rhea" id="RHEA:49080"/>
        <dbReference type="ChEBI" id="CHEBI:15377"/>
        <dbReference type="ChEBI" id="CHEBI:15378"/>
        <dbReference type="ChEBI" id="CHEBI:15379"/>
        <dbReference type="ChEBI" id="CHEBI:23683"/>
        <dbReference type="ChEBI" id="CHEBI:57618"/>
        <dbReference type="ChEBI" id="CHEBI:58210"/>
        <dbReference type="ChEBI" id="CHEBI:90356"/>
    </reaction>
</comment>
<evidence type="ECO:0000259" key="15">
    <source>
        <dbReference type="Pfam" id="PF02771"/>
    </source>
</evidence>
<evidence type="ECO:0000256" key="11">
    <source>
        <dbReference type="ARBA" id="ARBA00047859"/>
    </source>
</evidence>
<evidence type="ECO:0000256" key="13">
    <source>
        <dbReference type="ARBA" id="ARBA00049456"/>
    </source>
</evidence>
<dbReference type="GO" id="GO:0005737">
    <property type="term" value="C:cytoplasm"/>
    <property type="evidence" value="ECO:0007669"/>
    <property type="project" value="UniProtKB-SubCell"/>
</dbReference>
<dbReference type="Proteomes" id="UP000439591">
    <property type="component" value="Unassembled WGS sequence"/>
</dbReference>
<dbReference type="InterPro" id="IPR037069">
    <property type="entry name" value="AcylCoA_DH/ox_N_sf"/>
</dbReference>
<evidence type="ECO:0000256" key="2">
    <source>
        <dbReference type="ARBA" id="ARBA00022630"/>
    </source>
</evidence>
<dbReference type="EC" id="1.14.14.21" evidence="9"/>
<keyword evidence="5 18" id="KW-0560">Oxidoreductase</keyword>
<feature type="domain" description="Acyl-CoA dehydrogenase C-terminal" evidence="16">
    <location>
        <begin position="272"/>
        <end position="391"/>
    </location>
</feature>
<organism evidence="18 19">
    <name type="scientific">Zhongshania aliphaticivorans</name>
    <dbReference type="NCBI Taxonomy" id="1470434"/>
    <lineage>
        <taxon>Bacteria</taxon>
        <taxon>Pseudomonadati</taxon>
        <taxon>Pseudomonadota</taxon>
        <taxon>Gammaproteobacteria</taxon>
        <taxon>Cellvibrionales</taxon>
        <taxon>Spongiibacteraceae</taxon>
        <taxon>Zhongshania</taxon>
    </lineage>
</organism>
<dbReference type="Gene3D" id="2.40.110.10">
    <property type="entry name" value="Butyryl-CoA Dehydrogenase, subunit A, domain 2"/>
    <property type="match status" value="1"/>
</dbReference>
<keyword evidence="3" id="KW-0288">FMN</keyword>
<dbReference type="GO" id="GO:0003995">
    <property type="term" value="F:acyl-CoA dehydrogenase activity"/>
    <property type="evidence" value="ECO:0007669"/>
    <property type="project" value="TreeGrafter"/>
</dbReference>
<feature type="domain" description="Acyl-CoA dehydrogenase/oxidase N-terminal" evidence="15">
    <location>
        <begin position="31"/>
        <end position="102"/>
    </location>
</feature>
<keyword evidence="2" id="KW-0285">Flavoprotein</keyword>
<dbReference type="Pfam" id="PF02770">
    <property type="entry name" value="Acyl-CoA_dh_M"/>
    <property type="match status" value="1"/>
</dbReference>
<dbReference type="EMBL" id="CACSIK010000001">
    <property type="protein sequence ID" value="CAA0084564.1"/>
    <property type="molecule type" value="Genomic_DNA"/>
</dbReference>
<comment type="catalytic activity">
    <reaction evidence="13">
        <text>dibenzothiophene + 2 FMNH2 + 2 O2 = dibenzothiophene 5,5-dioxide + 2 FMN + 2 H2O + 2 H(+)</text>
        <dbReference type="Rhea" id="RHEA:49072"/>
        <dbReference type="ChEBI" id="CHEBI:15377"/>
        <dbReference type="ChEBI" id="CHEBI:15378"/>
        <dbReference type="ChEBI" id="CHEBI:15379"/>
        <dbReference type="ChEBI" id="CHEBI:23681"/>
        <dbReference type="ChEBI" id="CHEBI:57618"/>
        <dbReference type="ChEBI" id="CHEBI:58210"/>
        <dbReference type="ChEBI" id="CHEBI:90356"/>
        <dbReference type="EC" id="1.14.14.21"/>
    </reaction>
</comment>
<dbReference type="Pfam" id="PF02771">
    <property type="entry name" value="Acyl-CoA_dh_N"/>
    <property type="match status" value="1"/>
</dbReference>
<sequence>MSKLISELLIEDMTPAERERAERVESILPVLAERAVKTDKEGRFDPDNVRLLGEAGLLGLMVPTQYGGLGGGLRDWAAACFAIGSVCPSTGLAYFFHNTSASRGTLALAALEEGLFSEEEAPAVRAFAEKVLYTMGRDRKWLANYASESVKSEHSAITITTEAHKVDGGWELNGVKSFGCATGIADQYLVTAGLKGMTDASALCTFFVDRDAPGTRGRIEWDAMGMRGTATEGLVLEKVFVPDDSALAIPGAFAKSCQMSRSSFVGNQVAASVIYLGAAVSVYQTAIKMLKEKTFVDTGKPLGSGPFQSQFVGDMYADLQTALLWARRQVHIESCDPPIVSKDEVVTFWRTCKGQIAEYSFNVGVTALKAAGTSGTMFSTPYSRALRDLAMGLVQAFPAERGRLEAAKLIIEGREQNSFGKG</sequence>
<dbReference type="InterPro" id="IPR006091">
    <property type="entry name" value="Acyl-CoA_Oxase/DH_mid-dom"/>
</dbReference>
<dbReference type="InterPro" id="IPR046373">
    <property type="entry name" value="Acyl-CoA_Oxase/DH_mid-dom_sf"/>
</dbReference>
<dbReference type="InterPro" id="IPR009100">
    <property type="entry name" value="AcylCoA_DH/oxidase_NM_dom_sf"/>
</dbReference>
<comment type="catalytic activity">
    <reaction evidence="11">
        <text>dibenzothiophene + FMNH2 + O2 = dibenzothiophene 5-oxide + FMN + H2O + H(+)</text>
        <dbReference type="Rhea" id="RHEA:49076"/>
        <dbReference type="ChEBI" id="CHEBI:15377"/>
        <dbReference type="ChEBI" id="CHEBI:15378"/>
        <dbReference type="ChEBI" id="CHEBI:15379"/>
        <dbReference type="ChEBI" id="CHEBI:23681"/>
        <dbReference type="ChEBI" id="CHEBI:23683"/>
        <dbReference type="ChEBI" id="CHEBI:57618"/>
        <dbReference type="ChEBI" id="CHEBI:58210"/>
    </reaction>
</comment>
<dbReference type="InterPro" id="IPR013107">
    <property type="entry name" value="Acyl-CoA_DH_C"/>
</dbReference>
<evidence type="ECO:0000259" key="14">
    <source>
        <dbReference type="Pfam" id="PF02770"/>
    </source>
</evidence>
<evidence type="ECO:0000256" key="7">
    <source>
        <dbReference type="ARBA" id="ARBA00034307"/>
    </source>
</evidence>
<dbReference type="Pfam" id="PF08028">
    <property type="entry name" value="Acyl-CoA_dh_2"/>
    <property type="match status" value="1"/>
</dbReference>
<gene>
    <name evidence="18" type="primary">ydbM</name>
    <name evidence="18" type="ORF">IHBHHGIJ_00708</name>
    <name evidence="17" type="ORF">KFEGEMFD_00442</name>
</gene>
<dbReference type="Gene3D" id="1.20.140.10">
    <property type="entry name" value="Butyryl-CoA Dehydrogenase, subunit A, domain 3"/>
    <property type="match status" value="1"/>
</dbReference>
<dbReference type="PIRSF" id="PIRSF016578">
    <property type="entry name" value="HsaA"/>
    <property type="match status" value="1"/>
</dbReference>
<dbReference type="AlphaFoldDB" id="A0A5S9N4Y1"/>
<dbReference type="GO" id="GO:0050660">
    <property type="term" value="F:flavin adenine dinucleotide binding"/>
    <property type="evidence" value="ECO:0007669"/>
    <property type="project" value="InterPro"/>
</dbReference>
<evidence type="ECO:0000313" key="18">
    <source>
        <dbReference type="EMBL" id="CAA0084564.1"/>
    </source>
</evidence>